<comment type="similarity">
    <text evidence="7">Belongs to the glycosyltransferase group 1 family.</text>
</comment>
<keyword evidence="7" id="KW-0472">Membrane</keyword>
<feature type="transmembrane region" description="Helical" evidence="7">
    <location>
        <begin position="6"/>
        <end position="28"/>
    </location>
</feature>
<feature type="domain" description="3-deoxy-D-manno-octulosonic-acid transferase N-terminal" evidence="8">
    <location>
        <begin position="39"/>
        <end position="220"/>
    </location>
</feature>
<sequence>MKKPKFMIWIYRILFLPIMAVLMPYYAMRMIKRGGYGKDFSHRFGFLKNLPAPEKNKKRIWIQAVSVGEVEALSSMLKLLHEDGGFEVVVTTTTSTGYKILREKYAKYCYYVGIFPFDFWLSNALAWRRIKPDMCVQMEGELWPEHLHRAKSKKKPLLLLNARLSDRSFKRYSKAGFFARRIFNKFDAIACGSEFDAARFLKLGAKPEIVSSTGNIKFDASNSAPLSESERDALKSEMGFENDSLVLLGSSTWAGEEEMLLESLSEIRQKTGIDARLLLVPRHAERREEVRKLLQGGVLPFNFRTEKQNAPGGTLVYVADTTGELARLTQVADFAYAGKSMPPNDGGQSPLDCAAAGVAIVYGPNMTNFKKMCESLEEAKASIKVSDKENAKGALLKLAKDVALRKQIGLNALNWHHANSGASVRAFALIKKFSK</sequence>
<comment type="catalytic activity">
    <reaction evidence="6 7">
        <text>lipid IVA (E. coli) + CMP-3-deoxy-beta-D-manno-octulosonate = alpha-Kdo-(2-&gt;6)-lipid IVA (E. coli) + CMP + H(+)</text>
        <dbReference type="Rhea" id="RHEA:28066"/>
        <dbReference type="ChEBI" id="CHEBI:15378"/>
        <dbReference type="ChEBI" id="CHEBI:58603"/>
        <dbReference type="ChEBI" id="CHEBI:60364"/>
        <dbReference type="ChEBI" id="CHEBI:60377"/>
        <dbReference type="ChEBI" id="CHEBI:85987"/>
        <dbReference type="EC" id="2.4.99.12"/>
    </reaction>
</comment>
<gene>
    <name evidence="9" type="ORF">MOX91_05945</name>
</gene>
<evidence type="ECO:0000256" key="1">
    <source>
        <dbReference type="ARBA" id="ARBA00004713"/>
    </source>
</evidence>
<keyword evidence="7" id="KW-0448">Lipopolysaccharide biosynthesis</keyword>
<accession>A0ABU4WHI9</accession>
<dbReference type="InterPro" id="IPR007507">
    <property type="entry name" value="Glycos_transf_N"/>
</dbReference>
<dbReference type="PANTHER" id="PTHR42755">
    <property type="entry name" value="3-DEOXY-MANNO-OCTULOSONATE CYTIDYLYLTRANSFERASE"/>
    <property type="match status" value="1"/>
</dbReference>
<evidence type="ECO:0000256" key="2">
    <source>
        <dbReference type="ARBA" id="ARBA00012621"/>
    </source>
</evidence>
<evidence type="ECO:0000256" key="7">
    <source>
        <dbReference type="RuleBase" id="RU365103"/>
    </source>
</evidence>
<dbReference type="Gene3D" id="3.40.50.11720">
    <property type="entry name" value="3-Deoxy-D-manno-octulosonic-acid transferase, N-terminal domain"/>
    <property type="match status" value="1"/>
</dbReference>
<dbReference type="RefSeq" id="WP_370397165.1">
    <property type="nucleotide sequence ID" value="NZ_JALBUT010000006.1"/>
</dbReference>
<evidence type="ECO:0000259" key="8">
    <source>
        <dbReference type="Pfam" id="PF04413"/>
    </source>
</evidence>
<keyword evidence="7" id="KW-1133">Transmembrane helix</keyword>
<dbReference type="Proteomes" id="UP001275932">
    <property type="component" value="Unassembled WGS sequence"/>
</dbReference>
<keyword evidence="4 7" id="KW-0808">Transferase</keyword>
<comment type="pathway">
    <text evidence="1 7">Bacterial outer membrane biogenesis; LPS core biosynthesis.</text>
</comment>
<evidence type="ECO:0000256" key="3">
    <source>
        <dbReference type="ARBA" id="ARBA00019077"/>
    </source>
</evidence>
<dbReference type="InterPro" id="IPR038107">
    <property type="entry name" value="Glycos_transf_N_sf"/>
</dbReference>
<dbReference type="SUPFAM" id="SSF53756">
    <property type="entry name" value="UDP-Glycosyltransferase/glycogen phosphorylase"/>
    <property type="match status" value="1"/>
</dbReference>
<evidence type="ECO:0000256" key="4">
    <source>
        <dbReference type="ARBA" id="ARBA00022679"/>
    </source>
</evidence>
<dbReference type="Pfam" id="PF04413">
    <property type="entry name" value="Glycos_transf_N"/>
    <property type="match status" value="1"/>
</dbReference>
<keyword evidence="7" id="KW-0812">Transmembrane</keyword>
<dbReference type="GO" id="GO:0016740">
    <property type="term" value="F:transferase activity"/>
    <property type="evidence" value="ECO:0007669"/>
    <property type="project" value="UniProtKB-KW"/>
</dbReference>
<evidence type="ECO:0000313" key="10">
    <source>
        <dbReference type="Proteomes" id="UP001275932"/>
    </source>
</evidence>
<organism evidence="9 10">
    <name type="scientific">Intestinicryptomonas porci</name>
    <dbReference type="NCBI Taxonomy" id="2926320"/>
    <lineage>
        <taxon>Bacteria</taxon>
        <taxon>Pseudomonadati</taxon>
        <taxon>Verrucomicrobiota</taxon>
        <taxon>Opitutia</taxon>
        <taxon>Opitutales</taxon>
        <taxon>Intestinicryptomonaceae</taxon>
        <taxon>Intestinicryptomonas</taxon>
    </lineage>
</organism>
<keyword evidence="10" id="KW-1185">Reference proteome</keyword>
<dbReference type="PANTHER" id="PTHR42755:SF1">
    <property type="entry name" value="3-DEOXY-D-MANNO-OCTULOSONIC ACID TRANSFERASE, MITOCHONDRIAL-RELATED"/>
    <property type="match status" value="1"/>
</dbReference>
<dbReference type="EC" id="2.4.99.12" evidence="2 7"/>
<proteinExistence type="inferred from homology"/>
<evidence type="ECO:0000313" key="9">
    <source>
        <dbReference type="EMBL" id="MDX8415718.1"/>
    </source>
</evidence>
<dbReference type="Gene3D" id="3.40.50.2000">
    <property type="entry name" value="Glycogen Phosphorylase B"/>
    <property type="match status" value="1"/>
</dbReference>
<name>A0ABU4WHI9_9BACT</name>
<dbReference type="EMBL" id="JALBUT010000006">
    <property type="protein sequence ID" value="MDX8415718.1"/>
    <property type="molecule type" value="Genomic_DNA"/>
</dbReference>
<evidence type="ECO:0000256" key="6">
    <source>
        <dbReference type="ARBA" id="ARBA00049183"/>
    </source>
</evidence>
<dbReference type="InterPro" id="IPR039901">
    <property type="entry name" value="Kdotransferase"/>
</dbReference>
<comment type="subcellular location">
    <subcellularLocation>
        <location evidence="7">Cell membrane</location>
    </subcellularLocation>
</comment>
<comment type="caution">
    <text evidence="9">The sequence shown here is derived from an EMBL/GenBank/DDBJ whole genome shotgun (WGS) entry which is preliminary data.</text>
</comment>
<evidence type="ECO:0000256" key="5">
    <source>
        <dbReference type="ARBA" id="ARBA00031445"/>
    </source>
</evidence>
<keyword evidence="7" id="KW-1003">Cell membrane</keyword>
<reference evidence="9 10" key="1">
    <citation type="submission" date="2022-03" db="EMBL/GenBank/DDBJ databases">
        <title>Novel taxa within the pig intestine.</title>
        <authorList>
            <person name="Wylensek D."/>
            <person name="Bishof K."/>
            <person name="Afrizal A."/>
            <person name="Clavel T."/>
        </authorList>
    </citation>
    <scope>NUCLEOTIDE SEQUENCE [LARGE SCALE GENOMIC DNA]</scope>
    <source>
        <strain evidence="9 10">CLA-KB-P66</strain>
    </source>
</reference>
<protein>
    <recommendedName>
        <fullName evidence="3 7">3-deoxy-D-manno-octulosonic acid transferase</fullName>
        <shortName evidence="7">Kdo transferase</shortName>
        <ecNumber evidence="2 7">2.4.99.12</ecNumber>
    </recommendedName>
    <alternativeName>
        <fullName evidence="5 7">Lipid IV(A) 3-deoxy-D-manno-octulosonic acid transferase</fullName>
    </alternativeName>
</protein>
<comment type="function">
    <text evidence="7">Involved in lipopolysaccharide (LPS) biosynthesis. Catalyzes the transfer of 3-deoxy-D-manno-octulosonate (Kdo) residue(s) from CMP-Kdo to lipid IV(A), the tetraacyldisaccharide-1,4'-bisphosphate precursor of lipid A.</text>
</comment>